<dbReference type="EnsemblPlants" id="Zm00001eb148080_T001">
    <property type="protein sequence ID" value="Zm00001eb148080_P001"/>
    <property type="gene ID" value="Zm00001eb148080"/>
</dbReference>
<evidence type="ECO:0000313" key="2">
    <source>
        <dbReference type="EnsemblPlants" id="Zm00001eb148080_P001"/>
    </source>
</evidence>
<feature type="compositionally biased region" description="Basic and acidic residues" evidence="1">
    <location>
        <begin position="100"/>
        <end position="110"/>
    </location>
</feature>
<sequence length="110" mass="11253">MAIAKPHPPPHTSLHPSPAAAAAAGGSLTGTGPSSGERCGDTPGRYPHISTTRSLFPAPAPFAQPGTPSSSISSAPPPPSPPPPLPFISSRSLGLSESTDFDHCRPDRRW</sequence>
<keyword evidence="3" id="KW-1185">Reference proteome</keyword>
<evidence type="ECO:0000256" key="1">
    <source>
        <dbReference type="SAM" id="MobiDB-lite"/>
    </source>
</evidence>
<feature type="compositionally biased region" description="Pro residues" evidence="1">
    <location>
        <begin position="75"/>
        <end position="86"/>
    </location>
</feature>
<evidence type="ECO:0000313" key="3">
    <source>
        <dbReference type="Proteomes" id="UP000007305"/>
    </source>
</evidence>
<reference evidence="3" key="1">
    <citation type="submission" date="2015-12" db="EMBL/GenBank/DDBJ databases">
        <title>Update maize B73 reference genome by single molecule sequencing technologies.</title>
        <authorList>
            <consortium name="Maize Genome Sequencing Project"/>
            <person name="Ware D."/>
        </authorList>
    </citation>
    <scope>NUCLEOTIDE SEQUENCE [LARGE SCALE GENOMIC DNA]</scope>
    <source>
        <strain evidence="3">cv. B73</strain>
    </source>
</reference>
<protein>
    <submittedName>
        <fullName evidence="2">Uncharacterized protein</fullName>
    </submittedName>
</protein>
<dbReference type="AlphaFoldDB" id="A0A804NB03"/>
<name>A0A804NB03_MAIZE</name>
<feature type="compositionally biased region" description="Pro residues" evidence="1">
    <location>
        <begin position="1"/>
        <end position="11"/>
    </location>
</feature>
<dbReference type="InParanoid" id="A0A804NB03"/>
<proteinExistence type="predicted"/>
<dbReference type="Gramene" id="Zm00001eb148080_T001">
    <property type="protein sequence ID" value="Zm00001eb148080_P001"/>
    <property type="gene ID" value="Zm00001eb148080"/>
</dbReference>
<accession>A0A804NB03</accession>
<feature type="compositionally biased region" description="Low complexity" evidence="1">
    <location>
        <begin position="12"/>
        <end position="36"/>
    </location>
</feature>
<organism evidence="2 3">
    <name type="scientific">Zea mays</name>
    <name type="common">Maize</name>
    <dbReference type="NCBI Taxonomy" id="4577"/>
    <lineage>
        <taxon>Eukaryota</taxon>
        <taxon>Viridiplantae</taxon>
        <taxon>Streptophyta</taxon>
        <taxon>Embryophyta</taxon>
        <taxon>Tracheophyta</taxon>
        <taxon>Spermatophyta</taxon>
        <taxon>Magnoliopsida</taxon>
        <taxon>Liliopsida</taxon>
        <taxon>Poales</taxon>
        <taxon>Poaceae</taxon>
        <taxon>PACMAD clade</taxon>
        <taxon>Panicoideae</taxon>
        <taxon>Andropogonodae</taxon>
        <taxon>Andropogoneae</taxon>
        <taxon>Tripsacinae</taxon>
        <taxon>Zea</taxon>
    </lineage>
</organism>
<reference evidence="2" key="3">
    <citation type="submission" date="2021-05" db="UniProtKB">
        <authorList>
            <consortium name="EnsemblPlants"/>
        </authorList>
    </citation>
    <scope>IDENTIFICATION</scope>
    <source>
        <strain evidence="2">cv. B73</strain>
    </source>
</reference>
<dbReference type="Proteomes" id="UP000007305">
    <property type="component" value="Chromosome 3"/>
</dbReference>
<reference evidence="2" key="2">
    <citation type="submission" date="2019-07" db="EMBL/GenBank/DDBJ databases">
        <authorList>
            <person name="Seetharam A."/>
            <person name="Woodhouse M."/>
            <person name="Cannon E."/>
        </authorList>
    </citation>
    <scope>NUCLEOTIDE SEQUENCE [LARGE SCALE GENOMIC DNA]</scope>
    <source>
        <strain evidence="2">cv. B73</strain>
    </source>
</reference>
<feature type="region of interest" description="Disordered" evidence="1">
    <location>
        <begin position="1"/>
        <end position="110"/>
    </location>
</feature>